<feature type="transmembrane region" description="Helical" evidence="1">
    <location>
        <begin position="267"/>
        <end position="287"/>
    </location>
</feature>
<evidence type="ECO:0008006" key="4">
    <source>
        <dbReference type="Google" id="ProtNLM"/>
    </source>
</evidence>
<accession>A0A4S4LPG9</accession>
<keyword evidence="1" id="KW-0472">Membrane</keyword>
<dbReference type="PANTHER" id="PTHR12459">
    <property type="entry name" value="TRANSMEMBRANE PROTEIN 135-RELATED"/>
    <property type="match status" value="1"/>
</dbReference>
<dbReference type="InterPro" id="IPR026749">
    <property type="entry name" value="Tmem135"/>
</dbReference>
<dbReference type="OrthoDB" id="291792at2759"/>
<feature type="transmembrane region" description="Helical" evidence="1">
    <location>
        <begin position="78"/>
        <end position="98"/>
    </location>
</feature>
<dbReference type="AlphaFoldDB" id="A0A4S4LPG9"/>
<reference evidence="2 3" key="1">
    <citation type="submission" date="2019-02" db="EMBL/GenBank/DDBJ databases">
        <title>Genome sequencing of the rare red list fungi Bondarzewia mesenterica.</title>
        <authorList>
            <person name="Buettner E."/>
            <person name="Kellner H."/>
        </authorList>
    </citation>
    <scope>NUCLEOTIDE SEQUENCE [LARGE SCALE GENOMIC DNA]</scope>
    <source>
        <strain evidence="2 3">DSM 108281</strain>
    </source>
</reference>
<keyword evidence="1" id="KW-0812">Transmembrane</keyword>
<keyword evidence="3" id="KW-1185">Reference proteome</keyword>
<proteinExistence type="predicted"/>
<feature type="transmembrane region" description="Helical" evidence="1">
    <location>
        <begin position="410"/>
        <end position="433"/>
    </location>
</feature>
<evidence type="ECO:0000256" key="1">
    <source>
        <dbReference type="SAM" id="Phobius"/>
    </source>
</evidence>
<feature type="transmembrane region" description="Helical" evidence="1">
    <location>
        <begin position="453"/>
        <end position="477"/>
    </location>
</feature>
<name>A0A4S4LPG9_9AGAM</name>
<keyword evidence="1" id="KW-1133">Transmembrane helix</keyword>
<dbReference type="Proteomes" id="UP000310158">
    <property type="component" value="Unassembled WGS sequence"/>
</dbReference>
<feature type="transmembrane region" description="Helical" evidence="1">
    <location>
        <begin position="370"/>
        <end position="389"/>
    </location>
</feature>
<evidence type="ECO:0000313" key="2">
    <source>
        <dbReference type="EMBL" id="THH14186.1"/>
    </source>
</evidence>
<gene>
    <name evidence="2" type="ORF">EW146_g6121</name>
</gene>
<sequence length="553" mass="62401">MDLPPDASPLELERAPSYVQFTPRRAITSFENLVVLANYEERLREARKMVWRNRGEPAVEVQDLWECVEHGTRGGLRAGALAFAIRSGINLALLMARIRRVPRRLRFSLVQHAILGPDSFRAAAMLGCFVTLYRTLLNAFPIIFPSNVPIQIRLHQFLSFNISSFTRPYDSAIADSSSPTVESLPHLRGGVPSARRVARLSVTAQAHEIWVRKRSSRWHSAVAGAIAGGFAIMFEKRSRRTVIAQQLFVRGLQGSYNATSQRYRFRVPYGGVLVFSLACGQILYGFLLRPDTLPRSYVTWINTAGKIPAEAVKMNRDLTLTSSNRLELVSRHVLALGSPPIFGHHYGPCAAVHPSFDSCRDVPLDRFLSVFKWMLPIYGALHFIPMMLFKRKSFVQEPLKMLLRAGWGTTRSAAFLGTFVVIYQSFFCYKHHLYEVLLALRQSPSSVIKPPLWLIRFWISKPSFWLGGLLSGLSLFVEARRRRGELAMYVLPKGLESVWVMARGKGLVFRTGEFGEALLTAIGMGMVMSTYQNDPEHLSGLVRRILYQFIGPN</sequence>
<organism evidence="2 3">
    <name type="scientific">Bondarzewia mesenterica</name>
    <dbReference type="NCBI Taxonomy" id="1095465"/>
    <lineage>
        <taxon>Eukaryota</taxon>
        <taxon>Fungi</taxon>
        <taxon>Dikarya</taxon>
        <taxon>Basidiomycota</taxon>
        <taxon>Agaricomycotina</taxon>
        <taxon>Agaricomycetes</taxon>
        <taxon>Russulales</taxon>
        <taxon>Bondarzewiaceae</taxon>
        <taxon>Bondarzewia</taxon>
    </lineage>
</organism>
<evidence type="ECO:0000313" key="3">
    <source>
        <dbReference type="Proteomes" id="UP000310158"/>
    </source>
</evidence>
<comment type="caution">
    <text evidence="2">The sequence shown here is derived from an EMBL/GenBank/DDBJ whole genome shotgun (WGS) entry which is preliminary data.</text>
</comment>
<dbReference type="PANTHER" id="PTHR12459:SF6">
    <property type="entry name" value="GB|AAD46013.1"/>
    <property type="match status" value="1"/>
</dbReference>
<protein>
    <recommendedName>
        <fullName evidence="4">Transmembrane protein 135 N-terminal domain-containing protein</fullName>
    </recommendedName>
</protein>
<dbReference type="EMBL" id="SGPL01000295">
    <property type="protein sequence ID" value="THH14186.1"/>
    <property type="molecule type" value="Genomic_DNA"/>
</dbReference>